<gene>
    <name evidence="1" type="ORF">PCC79_16310</name>
</gene>
<evidence type="ECO:0000313" key="1">
    <source>
        <dbReference type="EMBL" id="WZW98430.1"/>
    </source>
</evidence>
<protein>
    <submittedName>
        <fullName evidence="1">Uncharacterized protein</fullName>
    </submittedName>
</protein>
<dbReference type="EMBL" id="CP115965">
    <property type="protein sequence ID" value="WZW98430.1"/>
    <property type="molecule type" value="Genomic_DNA"/>
</dbReference>
<accession>A0ABZ3C7A5</accession>
<reference evidence="1 2" key="1">
    <citation type="journal article" date="2023" name="Environ Microbiome">
        <title>A coral-associated actinobacterium mitigates coral bleaching under heat stress.</title>
        <authorList>
            <person name="Li J."/>
            <person name="Zou Y."/>
            <person name="Li Q."/>
            <person name="Zhang J."/>
            <person name="Bourne D.G."/>
            <person name="Lyu Y."/>
            <person name="Liu C."/>
            <person name="Zhang S."/>
        </authorList>
    </citation>
    <scope>NUCLEOTIDE SEQUENCE [LARGE SCALE GENOMIC DNA]</scope>
    <source>
        <strain evidence="1 2">SCSIO 13291</strain>
    </source>
</reference>
<organism evidence="1 2">
    <name type="scientific">Propioniciclava soli</name>
    <dbReference type="NCBI Taxonomy" id="2775081"/>
    <lineage>
        <taxon>Bacteria</taxon>
        <taxon>Bacillati</taxon>
        <taxon>Actinomycetota</taxon>
        <taxon>Actinomycetes</taxon>
        <taxon>Propionibacteriales</taxon>
        <taxon>Propionibacteriaceae</taxon>
        <taxon>Propioniciclava</taxon>
    </lineage>
</organism>
<keyword evidence="2" id="KW-1185">Reference proteome</keyword>
<dbReference type="Proteomes" id="UP001434337">
    <property type="component" value="Chromosome"/>
</dbReference>
<proteinExistence type="predicted"/>
<dbReference type="RefSeq" id="WP_269778943.1">
    <property type="nucleotide sequence ID" value="NZ_CP115965.1"/>
</dbReference>
<evidence type="ECO:0000313" key="2">
    <source>
        <dbReference type="Proteomes" id="UP001434337"/>
    </source>
</evidence>
<name>A0ABZ3C7A5_9ACTN</name>
<sequence>MAEIIDMQNNDPDVPDEEKDSYVSYFACRNSHQSQALCWRY</sequence>